<sequence>MHTFQLFYTLGSLSLFAFTLIALILAFVHHHLLPFDMRITNFLRRGTGKSTRFFQAVDRIGSIINLIIFVIILVATLYFTNHQQLAWWLSINVCVIALFLNPFFKLLFHRHRPDVPRLAKSFGYSFPSGHSSGSMIILGSLMLMQPLLHFTGPMMLIGTFIGSAIIGVIGVSRVYLGVHYASDVAAGFLLGLSWLFFSYPVLLLTY</sequence>
<comment type="caution">
    <text evidence="3">The sequence shown here is derived from an EMBL/GenBank/DDBJ whole genome shotgun (WGS) entry which is preliminary data.</text>
</comment>
<keyword evidence="1" id="KW-0472">Membrane</keyword>
<feature type="transmembrane region" description="Helical" evidence="1">
    <location>
        <begin position="60"/>
        <end position="79"/>
    </location>
</feature>
<evidence type="ECO:0000256" key="1">
    <source>
        <dbReference type="SAM" id="Phobius"/>
    </source>
</evidence>
<feature type="domain" description="Phosphatidic acid phosphatase type 2/haloperoxidase" evidence="2">
    <location>
        <begin position="83"/>
        <end position="199"/>
    </location>
</feature>
<keyword evidence="4" id="KW-1185">Reference proteome</keyword>
<gene>
    <name evidence="3" type="ORF">WFA24289_01193</name>
</gene>
<proteinExistence type="predicted"/>
<dbReference type="CDD" id="cd03392">
    <property type="entry name" value="PAP2_like_2"/>
    <property type="match status" value="1"/>
</dbReference>
<dbReference type="Proteomes" id="UP000789707">
    <property type="component" value="Unassembled WGS sequence"/>
</dbReference>
<dbReference type="RefSeq" id="WP_230096916.1">
    <property type="nucleotide sequence ID" value="NZ_CAKKNS010000004.1"/>
</dbReference>
<evidence type="ECO:0000259" key="2">
    <source>
        <dbReference type="SMART" id="SM00014"/>
    </source>
</evidence>
<accession>A0ABM8Z6L1</accession>
<feature type="transmembrane region" description="Helical" evidence="1">
    <location>
        <begin position="6"/>
        <end position="28"/>
    </location>
</feature>
<feature type="transmembrane region" description="Helical" evidence="1">
    <location>
        <begin position="129"/>
        <end position="148"/>
    </location>
</feature>
<evidence type="ECO:0000313" key="3">
    <source>
        <dbReference type="EMBL" id="CAH0416880.1"/>
    </source>
</evidence>
<dbReference type="PANTHER" id="PTHR14969">
    <property type="entry name" value="SPHINGOSINE-1-PHOSPHATE PHOSPHOHYDROLASE"/>
    <property type="match status" value="1"/>
</dbReference>
<feature type="transmembrane region" description="Helical" evidence="1">
    <location>
        <begin position="85"/>
        <end position="108"/>
    </location>
</feature>
<dbReference type="InterPro" id="IPR000326">
    <property type="entry name" value="PAP2/HPO"/>
</dbReference>
<dbReference type="SUPFAM" id="SSF48317">
    <property type="entry name" value="Acid phosphatase/Vanadium-dependent haloperoxidase"/>
    <property type="match status" value="1"/>
</dbReference>
<dbReference type="SMART" id="SM00014">
    <property type="entry name" value="acidPPc"/>
    <property type="match status" value="1"/>
</dbReference>
<dbReference type="InterPro" id="IPR036938">
    <property type="entry name" value="PAP2/HPO_sf"/>
</dbReference>
<evidence type="ECO:0000313" key="4">
    <source>
        <dbReference type="Proteomes" id="UP000789707"/>
    </source>
</evidence>
<dbReference type="PANTHER" id="PTHR14969:SF13">
    <property type="entry name" value="AT30094P"/>
    <property type="match status" value="1"/>
</dbReference>
<keyword evidence="1" id="KW-0812">Transmembrane</keyword>
<feature type="transmembrane region" description="Helical" evidence="1">
    <location>
        <begin position="154"/>
        <end position="176"/>
    </location>
</feature>
<feature type="transmembrane region" description="Helical" evidence="1">
    <location>
        <begin position="183"/>
        <end position="202"/>
    </location>
</feature>
<dbReference type="Pfam" id="PF01569">
    <property type="entry name" value="PAP2"/>
    <property type="match status" value="1"/>
</dbReference>
<name>A0ABM8Z6L1_9LACO</name>
<protein>
    <recommendedName>
        <fullName evidence="2">Phosphatidic acid phosphatase type 2/haloperoxidase domain-containing protein</fullName>
    </recommendedName>
</protein>
<dbReference type="EMBL" id="CAKKNS010000004">
    <property type="protein sequence ID" value="CAH0416880.1"/>
    <property type="molecule type" value="Genomic_DNA"/>
</dbReference>
<reference evidence="3 4" key="1">
    <citation type="submission" date="2021-11" db="EMBL/GenBank/DDBJ databases">
        <authorList>
            <person name="Depoorter E."/>
        </authorList>
    </citation>
    <scope>NUCLEOTIDE SEQUENCE [LARGE SCALE GENOMIC DNA]</scope>
    <source>
        <strain evidence="3 4">LMG 24289</strain>
    </source>
</reference>
<organism evidence="3 4">
    <name type="scientific">Periweissella fabaria</name>
    <dbReference type="NCBI Taxonomy" id="546157"/>
    <lineage>
        <taxon>Bacteria</taxon>
        <taxon>Bacillati</taxon>
        <taxon>Bacillota</taxon>
        <taxon>Bacilli</taxon>
        <taxon>Lactobacillales</taxon>
        <taxon>Lactobacillaceae</taxon>
        <taxon>Periweissella</taxon>
    </lineage>
</organism>
<dbReference type="Gene3D" id="1.20.144.10">
    <property type="entry name" value="Phosphatidic acid phosphatase type 2/haloperoxidase"/>
    <property type="match status" value="2"/>
</dbReference>
<keyword evidence="1" id="KW-1133">Transmembrane helix</keyword>